<protein>
    <submittedName>
        <fullName evidence="1">Uncharacterized protein</fullName>
    </submittedName>
</protein>
<sequence>MSRKDLANIEKYTMLYEKYQNLLTQNQRQIFELYFYQDLSYAEIAEITATTRTAAYDAVRKATAKLEKLEKQVYENQL</sequence>
<reference evidence="1" key="1">
    <citation type="submission" date="2022-12" db="EMBL/GenBank/DDBJ databases">
        <authorList>
            <consortium name="Asia Pacific Centre for Animal Health"/>
            <person name="Klose S.M."/>
            <person name="Legione A.R."/>
            <person name="Monotti I."/>
            <person name="Bushell R."/>
            <person name="Marenda M.S."/>
            <person name="Sugiyama T."/>
            <person name="Browning G.F."/>
            <person name="Vaz P.K."/>
        </authorList>
    </citation>
    <scope>NUCLEOTIDE SEQUENCE</scope>
    <source>
        <strain evidence="1">Felid995</strain>
    </source>
</reference>
<accession>A0ACD4PHT0</accession>
<keyword evidence="2" id="KW-1185">Reference proteome</keyword>
<dbReference type="EMBL" id="CP114370">
    <property type="protein sequence ID" value="WBP84066.1"/>
    <property type="molecule type" value="Genomic_DNA"/>
</dbReference>
<name>A0ACD4PHT0_9BACT</name>
<organism evidence="1 2">
    <name type="scientific">Mycoplasmopsis edwardii</name>
    <dbReference type="NCBI Taxonomy" id="53558"/>
    <lineage>
        <taxon>Bacteria</taxon>
        <taxon>Bacillati</taxon>
        <taxon>Mycoplasmatota</taxon>
        <taxon>Mycoplasmoidales</taxon>
        <taxon>Metamycoplasmataceae</taxon>
        <taxon>Mycoplasmopsis</taxon>
    </lineage>
</organism>
<evidence type="ECO:0000313" key="2">
    <source>
        <dbReference type="Proteomes" id="UP001213039"/>
    </source>
</evidence>
<dbReference type="Proteomes" id="UP001213039">
    <property type="component" value="Chromosome"/>
</dbReference>
<proteinExistence type="predicted"/>
<gene>
    <name evidence="1" type="ORF">Me_995_000012</name>
</gene>
<evidence type="ECO:0000313" key="1">
    <source>
        <dbReference type="EMBL" id="WBP84066.1"/>
    </source>
</evidence>